<keyword evidence="9" id="KW-0675">Receptor</keyword>
<keyword evidence="6" id="KW-0472">Membrane</keyword>
<keyword evidence="3" id="KW-1134">Transmembrane beta strand</keyword>
<comment type="subcellular location">
    <subcellularLocation>
        <location evidence="1">Cell outer membrane</location>
        <topology evidence="1">Multi-pass membrane protein</topology>
    </subcellularLocation>
</comment>
<dbReference type="Pfam" id="PF00593">
    <property type="entry name" value="TonB_dep_Rec_b-barrel"/>
    <property type="match status" value="1"/>
</dbReference>
<reference evidence="9" key="1">
    <citation type="submission" date="2020-10" db="EMBL/GenBank/DDBJ databases">
        <authorList>
            <person name="Lu T."/>
            <person name="Wang Q."/>
            <person name="Han X."/>
        </authorList>
    </citation>
    <scope>NUCLEOTIDE SEQUENCE</scope>
    <source>
        <strain evidence="9">WQ 117</strain>
    </source>
</reference>
<organism evidence="9 10">
    <name type="scientific">Faecalibacter rhinopitheci</name>
    <dbReference type="NCBI Taxonomy" id="2779678"/>
    <lineage>
        <taxon>Bacteria</taxon>
        <taxon>Pseudomonadati</taxon>
        <taxon>Bacteroidota</taxon>
        <taxon>Flavobacteriia</taxon>
        <taxon>Flavobacteriales</taxon>
        <taxon>Weeksellaceae</taxon>
        <taxon>Faecalibacter</taxon>
    </lineage>
</organism>
<dbReference type="InterPro" id="IPR036942">
    <property type="entry name" value="Beta-barrel_TonB_sf"/>
</dbReference>
<dbReference type="PANTHER" id="PTHR30069:SF49">
    <property type="entry name" value="OUTER MEMBRANE PROTEIN C"/>
    <property type="match status" value="1"/>
</dbReference>
<dbReference type="InterPro" id="IPR000531">
    <property type="entry name" value="Beta-barrel_TonB"/>
</dbReference>
<keyword evidence="2" id="KW-0813">Transport</keyword>
<evidence type="ECO:0000256" key="2">
    <source>
        <dbReference type="ARBA" id="ARBA00022448"/>
    </source>
</evidence>
<keyword evidence="5" id="KW-0798">TonB box</keyword>
<accession>A0A8J7FQI3</accession>
<proteinExistence type="predicted"/>
<dbReference type="GO" id="GO:0009279">
    <property type="term" value="C:cell outer membrane"/>
    <property type="evidence" value="ECO:0007669"/>
    <property type="project" value="UniProtKB-SubCell"/>
</dbReference>
<evidence type="ECO:0000313" key="9">
    <source>
        <dbReference type="EMBL" id="MBF0596413.1"/>
    </source>
</evidence>
<name>A0A8J7FQI3_9FLAO</name>
<dbReference type="SUPFAM" id="SSF56935">
    <property type="entry name" value="Porins"/>
    <property type="match status" value="1"/>
</dbReference>
<dbReference type="PANTHER" id="PTHR30069">
    <property type="entry name" value="TONB-DEPENDENT OUTER MEMBRANE RECEPTOR"/>
    <property type="match status" value="1"/>
</dbReference>
<protein>
    <submittedName>
        <fullName evidence="9">TonB-dependent receptor</fullName>
    </submittedName>
</protein>
<evidence type="ECO:0000256" key="5">
    <source>
        <dbReference type="ARBA" id="ARBA00023077"/>
    </source>
</evidence>
<dbReference type="InterPro" id="IPR039426">
    <property type="entry name" value="TonB-dep_rcpt-like"/>
</dbReference>
<dbReference type="GO" id="GO:0015344">
    <property type="term" value="F:siderophore uptake transmembrane transporter activity"/>
    <property type="evidence" value="ECO:0007669"/>
    <property type="project" value="TreeGrafter"/>
</dbReference>
<comment type="caution">
    <text evidence="9">The sequence shown here is derived from an EMBL/GenBank/DDBJ whole genome shotgun (WGS) entry which is preliminary data.</text>
</comment>
<evidence type="ECO:0000256" key="3">
    <source>
        <dbReference type="ARBA" id="ARBA00022452"/>
    </source>
</evidence>
<gene>
    <name evidence="9" type="ORF">IM532_02860</name>
</gene>
<dbReference type="RefSeq" id="WP_194181949.1">
    <property type="nucleotide sequence ID" value="NZ_JADGIK010000002.1"/>
</dbReference>
<feature type="domain" description="TonB-dependent receptor-like beta-barrel" evidence="8">
    <location>
        <begin position="148"/>
        <end position="631"/>
    </location>
</feature>
<dbReference type="Gene3D" id="2.40.170.20">
    <property type="entry name" value="TonB-dependent receptor, beta-barrel domain"/>
    <property type="match status" value="1"/>
</dbReference>
<dbReference type="GO" id="GO:0044718">
    <property type="term" value="P:siderophore transmembrane transport"/>
    <property type="evidence" value="ECO:0007669"/>
    <property type="project" value="TreeGrafter"/>
</dbReference>
<evidence type="ECO:0000256" key="7">
    <source>
        <dbReference type="ARBA" id="ARBA00023237"/>
    </source>
</evidence>
<dbReference type="Proteomes" id="UP000608754">
    <property type="component" value="Unassembled WGS sequence"/>
</dbReference>
<keyword evidence="7" id="KW-0998">Cell outer membrane</keyword>
<evidence type="ECO:0000256" key="6">
    <source>
        <dbReference type="ARBA" id="ARBA00023136"/>
    </source>
</evidence>
<keyword evidence="4" id="KW-0812">Transmembrane</keyword>
<dbReference type="AlphaFoldDB" id="A0A8J7FQI3"/>
<evidence type="ECO:0000313" key="10">
    <source>
        <dbReference type="Proteomes" id="UP000608754"/>
    </source>
</evidence>
<evidence type="ECO:0000259" key="8">
    <source>
        <dbReference type="Pfam" id="PF00593"/>
    </source>
</evidence>
<dbReference type="EMBL" id="JADGIK010000002">
    <property type="protein sequence ID" value="MBF0596413.1"/>
    <property type="molecule type" value="Genomic_DNA"/>
</dbReference>
<evidence type="ECO:0000256" key="4">
    <source>
        <dbReference type="ARBA" id="ARBA00022692"/>
    </source>
</evidence>
<evidence type="ECO:0000256" key="1">
    <source>
        <dbReference type="ARBA" id="ARBA00004571"/>
    </source>
</evidence>
<keyword evidence="10" id="KW-1185">Reference proteome</keyword>
<sequence>MKKIYISFFCCTSLLAKAQQKDSISTSINLEEVSIFTHKNLSPALDHPIITADEIFAKQQEIHLIKRSQYAIDPSFRANQYEQLNVQLDGGIKAMNACPNRMDPITTHLSLNQIQEVELIKGPYSMRFGPVTGGIINFISHSSQKENGWNGELSTGLQSNGLGHTTHVRLGYTHNRWNIQAGYNYQTFDHYQDGRGTTIPSGYRSQDYFTKIGFSTKNLSRYEIGIQQQFGRDIAHPTLPMDTSFDDTSILHFIGKTKLSNSKLQELQTRAYASFVEHQMHNLNRPNANMMQMITDVESQTIGGKIEGIWRIRQLQLYTGFDWFYLARDGQKVTQTMMNHQFSTNDIWQKSINTNLGLFIQGNYRLNAKHQFDFGARIDRNQLEIQHPSDLFLNYYSHLKPNDYLVSGTIGYEYLIQPHQALNFKVGRGVRTGDMIERTIHLHPVGIDGANYLGNPDLLPEINYQMDLSYKNRFAINFSWLDYFSFEIIGYQSFLQNYIVAKSTQIIQHQKNTSVKQFVNIDYAYKFGFDFNWNLTFNTHWSLNGSMNAIYTKNKDWNEAIALTPPFENRINLAYRNQWMNATLEHQYVDRQQRIATSFGEKISTSYHLINFNSSFQIAKPITVVFKIDNILNRFYQSHLNFNYKNQADLPIMERMSNPGRNFKLLVRYSL</sequence>